<dbReference type="SUPFAM" id="SSF53850">
    <property type="entry name" value="Periplasmic binding protein-like II"/>
    <property type="match status" value="1"/>
</dbReference>
<feature type="signal peptide" evidence="4">
    <location>
        <begin position="1"/>
        <end position="24"/>
    </location>
</feature>
<proteinExistence type="inferred from homology"/>
<evidence type="ECO:0000259" key="5">
    <source>
        <dbReference type="SMART" id="SM00062"/>
    </source>
</evidence>
<dbReference type="PANTHER" id="PTHR30085">
    <property type="entry name" value="AMINO ACID ABC TRANSPORTER PERMEASE"/>
    <property type="match status" value="1"/>
</dbReference>
<dbReference type="SMART" id="SM00062">
    <property type="entry name" value="PBPb"/>
    <property type="match status" value="1"/>
</dbReference>
<evidence type="ECO:0000256" key="1">
    <source>
        <dbReference type="ARBA" id="ARBA00010333"/>
    </source>
</evidence>
<evidence type="ECO:0000256" key="4">
    <source>
        <dbReference type="SAM" id="SignalP"/>
    </source>
</evidence>
<reference evidence="6 7" key="1">
    <citation type="submission" date="2024-07" db="EMBL/GenBank/DDBJ databases">
        <authorList>
            <person name="Wang L."/>
        </authorList>
    </citation>
    <scope>NUCLEOTIDE SEQUENCE [LARGE SCALE GENOMIC DNA]</scope>
    <source>
        <strain evidence="6 7">WL359</strain>
    </source>
</reference>
<evidence type="ECO:0000313" key="6">
    <source>
        <dbReference type="EMBL" id="MEW7315276.1"/>
    </source>
</evidence>
<evidence type="ECO:0000313" key="7">
    <source>
        <dbReference type="Proteomes" id="UP001555342"/>
    </source>
</evidence>
<dbReference type="EMBL" id="JBFMVT010000002">
    <property type="protein sequence ID" value="MEW7315276.1"/>
    <property type="molecule type" value="Genomic_DNA"/>
</dbReference>
<dbReference type="RefSeq" id="WP_367597268.1">
    <property type="nucleotide sequence ID" value="NZ_JBFMVT010000002.1"/>
</dbReference>
<dbReference type="PANTHER" id="PTHR30085:SF2">
    <property type="entry name" value="GLUTAMATE_ASPARTATE IMPORT SOLUTE-BINDING PROTEIN"/>
    <property type="match status" value="1"/>
</dbReference>
<dbReference type="Proteomes" id="UP001555342">
    <property type="component" value="Unassembled WGS sequence"/>
</dbReference>
<dbReference type="Gene3D" id="3.40.190.10">
    <property type="entry name" value="Periplasmic binding protein-like II"/>
    <property type="match status" value="2"/>
</dbReference>
<feature type="chain" id="PRO_5047419093" evidence="4">
    <location>
        <begin position="25"/>
        <end position="292"/>
    </location>
</feature>
<dbReference type="Pfam" id="PF00497">
    <property type="entry name" value="SBP_bac_3"/>
    <property type="match status" value="1"/>
</dbReference>
<feature type="domain" description="Solute-binding protein family 3/N-terminal" evidence="5">
    <location>
        <begin position="39"/>
        <end position="270"/>
    </location>
</feature>
<protein>
    <submittedName>
        <fullName evidence="6">Transporter substrate-binding domain-containing protein</fullName>
    </submittedName>
</protein>
<accession>A0ABV3P0G6</accession>
<keyword evidence="3 4" id="KW-0732">Signal</keyword>
<name>A0ABV3P0G6_9ENTR</name>
<keyword evidence="2" id="KW-0813">Transport</keyword>
<dbReference type="InterPro" id="IPR001638">
    <property type="entry name" value="Solute-binding_3/MltF_N"/>
</dbReference>
<evidence type="ECO:0000256" key="3">
    <source>
        <dbReference type="ARBA" id="ARBA00022729"/>
    </source>
</evidence>
<sequence length="292" mass="32990">MKKNQFSKYILSLLTIFYASFSHGETPPSTLEKIASQKVINIGYRNAPPYSYKTSDGHVVGYVIELCKDVTESLKKNLHLSNLVVNYVPVPLTARITMLNNNTVDMDCSINTDTIKRQSVVSFSRHYQSVYTRIGTRSNVDVLSIADLAGKTVSVTTSMDLTNLNLFNRAQNLNLLVLPQPTLEDAFDAMGSGKSYATAMNEVSLRALIESRVNPGNYKVSDITLGDSQTLGIMLRHDDIEFKKMIDSALLKRFKRDDFKPFYEQWFNGKLPDKNINLHMPLTPEMYEKIIL</sequence>
<dbReference type="InterPro" id="IPR051455">
    <property type="entry name" value="Bact_solute-bind_prot3"/>
</dbReference>
<gene>
    <name evidence="6" type="ORF">AB1E22_21625</name>
</gene>
<organism evidence="6 7">
    <name type="scientific">Buttiauxella gaviniae</name>
    <dbReference type="NCBI Taxonomy" id="82990"/>
    <lineage>
        <taxon>Bacteria</taxon>
        <taxon>Pseudomonadati</taxon>
        <taxon>Pseudomonadota</taxon>
        <taxon>Gammaproteobacteria</taxon>
        <taxon>Enterobacterales</taxon>
        <taxon>Enterobacteriaceae</taxon>
        <taxon>Buttiauxella</taxon>
    </lineage>
</organism>
<comment type="similarity">
    <text evidence="1">Belongs to the bacterial solute-binding protein 3 family.</text>
</comment>
<comment type="caution">
    <text evidence="6">The sequence shown here is derived from an EMBL/GenBank/DDBJ whole genome shotgun (WGS) entry which is preliminary data.</text>
</comment>
<evidence type="ECO:0000256" key="2">
    <source>
        <dbReference type="ARBA" id="ARBA00022448"/>
    </source>
</evidence>
<keyword evidence="7" id="KW-1185">Reference proteome</keyword>